<feature type="domain" description="PAS" evidence="2">
    <location>
        <begin position="164"/>
        <end position="214"/>
    </location>
</feature>
<dbReference type="Gene3D" id="3.30.70.270">
    <property type="match status" value="1"/>
</dbReference>
<dbReference type="KEGG" id="lsf:I8J32_015235"/>
<dbReference type="InterPro" id="IPR035965">
    <property type="entry name" value="PAS-like_dom_sf"/>
</dbReference>
<dbReference type="SMART" id="SM00052">
    <property type="entry name" value="EAL"/>
    <property type="match status" value="1"/>
</dbReference>
<dbReference type="InterPro" id="IPR035919">
    <property type="entry name" value="EAL_sf"/>
</dbReference>
<dbReference type="SUPFAM" id="SSF55785">
    <property type="entry name" value="PYP-like sensor domain (PAS domain)"/>
    <property type="match status" value="1"/>
</dbReference>
<dbReference type="NCBIfam" id="TIGR00254">
    <property type="entry name" value="GGDEF"/>
    <property type="match status" value="1"/>
</dbReference>
<dbReference type="AlphaFoldDB" id="A0A974XYN1"/>
<name>A0A974XYN1_9GAMM</name>
<keyword evidence="1" id="KW-0175">Coiled coil</keyword>
<dbReference type="InterPro" id="IPR001633">
    <property type="entry name" value="EAL_dom"/>
</dbReference>
<dbReference type="GO" id="GO:0006355">
    <property type="term" value="P:regulation of DNA-templated transcription"/>
    <property type="evidence" value="ECO:0007669"/>
    <property type="project" value="InterPro"/>
</dbReference>
<dbReference type="InterPro" id="IPR050706">
    <property type="entry name" value="Cyclic-di-GMP_PDE-like"/>
</dbReference>
<evidence type="ECO:0000259" key="2">
    <source>
        <dbReference type="PROSITE" id="PS50112"/>
    </source>
</evidence>
<dbReference type="PANTHER" id="PTHR33121">
    <property type="entry name" value="CYCLIC DI-GMP PHOSPHODIESTERASE PDEF"/>
    <property type="match status" value="1"/>
</dbReference>
<dbReference type="CDD" id="cd01948">
    <property type="entry name" value="EAL"/>
    <property type="match status" value="1"/>
</dbReference>
<dbReference type="InterPro" id="IPR013767">
    <property type="entry name" value="PAS_fold"/>
</dbReference>
<evidence type="ECO:0000259" key="3">
    <source>
        <dbReference type="PROSITE" id="PS50883"/>
    </source>
</evidence>
<sequence length="694" mass="76982">MQFGKDVALKLLLVDDSVEAAEAIVSGLRNAGVAVRPSRPEDEDQLQSLIDGPPQDLVLVAQNSGLVPLKRVMEKIDASGKDLPVIVLVDRLDETQLLQLMNMGARAVALREHMDHVLKTVRTEWIDLEARRSYRRLDAQMRELERRCDALIDSSRDPIAYIHEGMHIRANAAYLEMFGFESFEDIEGMSLLDLVSPKKVDEFKKLLKQLSKGEAPPPRYETEAVTPEGGHFPAVMEFTQATYEGEACLQVVLRKQEELVDPELAREVEALRQRDPLTGLLNRQTFLRALEDAVSDTAQNATPHGLLLLEPDHYARLLQDIGLDAADDLVAAAGQRLASAVGPDDIVARFAEHKFAVLSRNSDHEKTSRLAESLRKAFADTVVAARDNSLNVTVSIGGVQVGEKIANVAAILSKASQGLQSSIGVGGNRYELFDPSATDRAEEERVAAWVQRIREAIANDQFVIHFQPVVPLHGAPEEMYETLLRLRGEDGSLVQPMTFLPIAEEHELLGEIDHWVIGRAIRLIADRQRVNRRTRLLVKITQASLQDDKLVEYVGEQLQIHGVDGRLLVLQIPESKVFTNLRAAQQVQQGVAQFGVRVGLEQFGIGLNPFQLLTHFDASFIKIDRSFMNDLGTSAENQARVREFASKAQELGKQTIAEHVQDAGSMSTLFSAGIDYAEGHFLAPAGPEMDYEFQ</sequence>
<feature type="coiled-coil region" evidence="1">
    <location>
        <begin position="127"/>
        <end position="154"/>
    </location>
</feature>
<dbReference type="InterPro" id="IPR000014">
    <property type="entry name" value="PAS"/>
</dbReference>
<feature type="domain" description="EAL" evidence="3">
    <location>
        <begin position="446"/>
        <end position="694"/>
    </location>
</feature>
<dbReference type="Pfam" id="PF00990">
    <property type="entry name" value="GGDEF"/>
    <property type="match status" value="1"/>
</dbReference>
<keyword evidence="6" id="KW-1185">Reference proteome</keyword>
<evidence type="ECO:0000313" key="5">
    <source>
        <dbReference type="EMBL" id="QSX78043.1"/>
    </source>
</evidence>
<dbReference type="PROSITE" id="PS50883">
    <property type="entry name" value="EAL"/>
    <property type="match status" value="1"/>
</dbReference>
<dbReference type="Gene3D" id="3.30.450.20">
    <property type="entry name" value="PAS domain"/>
    <property type="match status" value="1"/>
</dbReference>
<dbReference type="SUPFAM" id="SSF141868">
    <property type="entry name" value="EAL domain-like"/>
    <property type="match status" value="1"/>
</dbReference>
<dbReference type="EMBL" id="CP071518">
    <property type="protein sequence ID" value="QSX78043.1"/>
    <property type="molecule type" value="Genomic_DNA"/>
</dbReference>
<reference evidence="5 6" key="1">
    <citation type="submission" date="2021-03" db="EMBL/GenBank/DDBJ databases">
        <title>Lysobacter sp. nov. isolated from soil of gangwondo yeongwol, south Korea.</title>
        <authorList>
            <person name="Kim K.R."/>
            <person name="Kim K.H."/>
            <person name="Jeon C.O."/>
        </authorList>
    </citation>
    <scope>NUCLEOTIDE SEQUENCE [LARGE SCALE GENOMIC DNA]</scope>
    <source>
        <strain evidence="5 6">R19</strain>
    </source>
</reference>
<dbReference type="Pfam" id="PF00563">
    <property type="entry name" value="EAL"/>
    <property type="match status" value="1"/>
</dbReference>
<dbReference type="GO" id="GO:0071111">
    <property type="term" value="F:cyclic-guanylate-specific phosphodiesterase activity"/>
    <property type="evidence" value="ECO:0007669"/>
    <property type="project" value="InterPro"/>
</dbReference>
<accession>A0A974XYN1</accession>
<proteinExistence type="predicted"/>
<organism evidence="5 6">
    <name type="scientific">Agrilutibacter solisilvae</name>
    <dbReference type="NCBI Taxonomy" id="2763317"/>
    <lineage>
        <taxon>Bacteria</taxon>
        <taxon>Pseudomonadati</taxon>
        <taxon>Pseudomonadota</taxon>
        <taxon>Gammaproteobacteria</taxon>
        <taxon>Lysobacterales</taxon>
        <taxon>Lysobacteraceae</taxon>
        <taxon>Agrilutibacter</taxon>
    </lineage>
</organism>
<dbReference type="InterPro" id="IPR029787">
    <property type="entry name" value="Nucleotide_cyclase"/>
</dbReference>
<dbReference type="NCBIfam" id="TIGR00229">
    <property type="entry name" value="sensory_box"/>
    <property type="match status" value="1"/>
</dbReference>
<dbReference type="Gene3D" id="3.40.50.2300">
    <property type="match status" value="1"/>
</dbReference>
<gene>
    <name evidence="5" type="ORF">I8J32_015235</name>
</gene>
<evidence type="ECO:0000313" key="6">
    <source>
        <dbReference type="Proteomes" id="UP000639274"/>
    </source>
</evidence>
<dbReference type="PROSITE" id="PS50887">
    <property type="entry name" value="GGDEF"/>
    <property type="match status" value="1"/>
</dbReference>
<dbReference type="RefSeq" id="WP_200615985.1">
    <property type="nucleotide sequence ID" value="NZ_CP071518.1"/>
</dbReference>
<dbReference type="InterPro" id="IPR043128">
    <property type="entry name" value="Rev_trsase/Diguanyl_cyclase"/>
</dbReference>
<dbReference type="SMART" id="SM00267">
    <property type="entry name" value="GGDEF"/>
    <property type="match status" value="1"/>
</dbReference>
<evidence type="ECO:0000259" key="4">
    <source>
        <dbReference type="PROSITE" id="PS50887"/>
    </source>
</evidence>
<dbReference type="SUPFAM" id="SSF55073">
    <property type="entry name" value="Nucleotide cyclase"/>
    <property type="match status" value="1"/>
</dbReference>
<dbReference type="CDD" id="cd01949">
    <property type="entry name" value="GGDEF"/>
    <property type="match status" value="1"/>
</dbReference>
<dbReference type="Proteomes" id="UP000639274">
    <property type="component" value="Chromosome"/>
</dbReference>
<dbReference type="InterPro" id="IPR000160">
    <property type="entry name" value="GGDEF_dom"/>
</dbReference>
<dbReference type="SUPFAM" id="SSF52172">
    <property type="entry name" value="CheY-like"/>
    <property type="match status" value="1"/>
</dbReference>
<dbReference type="Gene3D" id="3.20.20.450">
    <property type="entry name" value="EAL domain"/>
    <property type="match status" value="1"/>
</dbReference>
<dbReference type="CDD" id="cd00156">
    <property type="entry name" value="REC"/>
    <property type="match status" value="1"/>
</dbReference>
<dbReference type="PANTHER" id="PTHR33121:SF79">
    <property type="entry name" value="CYCLIC DI-GMP PHOSPHODIESTERASE PDED-RELATED"/>
    <property type="match status" value="1"/>
</dbReference>
<protein>
    <submittedName>
        <fullName evidence="5">EAL domain-containing protein</fullName>
    </submittedName>
</protein>
<dbReference type="Pfam" id="PF00989">
    <property type="entry name" value="PAS"/>
    <property type="match status" value="1"/>
</dbReference>
<dbReference type="InterPro" id="IPR011006">
    <property type="entry name" value="CheY-like_superfamily"/>
</dbReference>
<dbReference type="PROSITE" id="PS50112">
    <property type="entry name" value="PAS"/>
    <property type="match status" value="1"/>
</dbReference>
<evidence type="ECO:0000256" key="1">
    <source>
        <dbReference type="SAM" id="Coils"/>
    </source>
</evidence>
<dbReference type="SMART" id="SM00091">
    <property type="entry name" value="PAS"/>
    <property type="match status" value="1"/>
</dbReference>
<dbReference type="CDD" id="cd00130">
    <property type="entry name" value="PAS"/>
    <property type="match status" value="1"/>
</dbReference>
<feature type="domain" description="GGDEF" evidence="4">
    <location>
        <begin position="302"/>
        <end position="435"/>
    </location>
</feature>